<dbReference type="AlphaFoldDB" id="A0A507FIG5"/>
<comment type="caution">
    <text evidence="2">The sequence shown here is derived from an EMBL/GenBank/DDBJ whole genome shotgun (WGS) entry which is preliminary data.</text>
</comment>
<proteinExistence type="predicted"/>
<dbReference type="Proteomes" id="UP000320333">
    <property type="component" value="Unassembled WGS sequence"/>
</dbReference>
<protein>
    <submittedName>
        <fullName evidence="2">Uncharacterized protein</fullName>
    </submittedName>
</protein>
<organism evidence="2 3">
    <name type="scientific">Chytriomyces confervae</name>
    <dbReference type="NCBI Taxonomy" id="246404"/>
    <lineage>
        <taxon>Eukaryota</taxon>
        <taxon>Fungi</taxon>
        <taxon>Fungi incertae sedis</taxon>
        <taxon>Chytridiomycota</taxon>
        <taxon>Chytridiomycota incertae sedis</taxon>
        <taxon>Chytridiomycetes</taxon>
        <taxon>Chytridiales</taxon>
        <taxon>Chytriomycetaceae</taxon>
        <taxon>Chytriomyces</taxon>
    </lineage>
</organism>
<dbReference type="OrthoDB" id="5954088at2759"/>
<feature type="region of interest" description="Disordered" evidence="1">
    <location>
        <begin position="769"/>
        <end position="805"/>
    </location>
</feature>
<accession>A0A507FIG5</accession>
<reference evidence="2 3" key="1">
    <citation type="journal article" date="2019" name="Sci. Rep.">
        <title>Comparative genomics of chytrid fungi reveal insights into the obligate biotrophic and pathogenic lifestyle of Synchytrium endobioticum.</title>
        <authorList>
            <person name="van de Vossenberg B.T.L.H."/>
            <person name="Warris S."/>
            <person name="Nguyen H.D.T."/>
            <person name="van Gent-Pelzer M.P.E."/>
            <person name="Joly D.L."/>
            <person name="van de Geest H.C."/>
            <person name="Bonants P.J.M."/>
            <person name="Smith D.S."/>
            <person name="Levesque C.A."/>
            <person name="van der Lee T.A.J."/>
        </authorList>
    </citation>
    <scope>NUCLEOTIDE SEQUENCE [LARGE SCALE GENOMIC DNA]</scope>
    <source>
        <strain evidence="2 3">CBS 675.73</strain>
    </source>
</reference>
<sequence length="840" mass="93122">MSKTSAINTSPRKSWTGSNSSISYRASTWPALDPTSKRVNGAHPSKSDSSEFDETNSEIYFHPKAALEPLLAAISNPGFVLHIWSLSLVGSATRLTAQSLLPLSNIAALGFLDLSRTDVTLKALQTAIRPIQILRLHLFHCPNLTRLLTTSQSPLYEANFETPLSNATYLGGLQVKGVGADSSLSSVTEEDMRGFLVFVMPNVWTLDGLPVLFQERRFWEKHFSDGGRGQFTDLMRKNFVAFETFFSPRKKTTYPTGSALKAEYVYESAASKKIWSPIAKKLLASMPSHFNMPVDQDLWRLKKLANDFESRAMSQFPESVFSFSQIRGSVAAFLGIPTSHSPTIDPSHFATAYNLDCKIVLSMFLVCSLMENIPTPLLQATLESVFEANNASDGRRKQHWAQRPVSPLLWRIQERLEYLGLLIAAIEMDLNKLKRERSKDSQTLAALGDMLNNDARAETLAKRSMSFRPTLSLLLNVLYTSKTNNPAWSSSKSSPISVSAIQQQDSFSFSSFTVAHPPPTKPTHPTTPPLISNSALHHLISKNPNLRHRFAANPSLPSHSSNNALFHLHILQIETLPFLMCSKTESLTYNAAEFIDQFLYLQEGMLKPIAGHIVHSVALFERQNACQGSPLWDVYESLATATMRSRRGRSRSRSRTRSQRALDDVMGTFKAAGGPPSSKLHALLERAFEISENGVMDADEIRVWEVRCQQGNTESPVGDNDSTHEREGEGSEQFASTLEGLAFQIKLKVLSAVDDLLELIQGTLVVSSGISSEGPEARRDIPGCDGRGNESESTRQDPPVDADEEMQVFELLRRLRISRHSRDPVPSSLVLNGKTALSKQ</sequence>
<evidence type="ECO:0000313" key="3">
    <source>
        <dbReference type="Proteomes" id="UP000320333"/>
    </source>
</evidence>
<feature type="compositionally biased region" description="Basic and acidic residues" evidence="1">
    <location>
        <begin position="775"/>
        <end position="795"/>
    </location>
</feature>
<evidence type="ECO:0000256" key="1">
    <source>
        <dbReference type="SAM" id="MobiDB-lite"/>
    </source>
</evidence>
<name>A0A507FIG5_9FUNG</name>
<gene>
    <name evidence="2" type="ORF">CcCBS67573_g03250</name>
</gene>
<feature type="region of interest" description="Disordered" evidence="1">
    <location>
        <begin position="1"/>
        <end position="52"/>
    </location>
</feature>
<feature type="region of interest" description="Disordered" evidence="1">
    <location>
        <begin position="711"/>
        <end position="733"/>
    </location>
</feature>
<dbReference type="EMBL" id="QEAP01000079">
    <property type="protein sequence ID" value="TPX75490.1"/>
    <property type="molecule type" value="Genomic_DNA"/>
</dbReference>
<keyword evidence="3" id="KW-1185">Reference proteome</keyword>
<evidence type="ECO:0000313" key="2">
    <source>
        <dbReference type="EMBL" id="TPX75490.1"/>
    </source>
</evidence>
<feature type="compositionally biased region" description="Polar residues" evidence="1">
    <location>
        <begin position="1"/>
        <end position="26"/>
    </location>
</feature>